<reference evidence="1 2" key="1">
    <citation type="journal article" date="2013" name="Nat. Genet.">
        <title>The genome of the hydatid tapeworm Echinococcus granulosus.</title>
        <authorList>
            <person name="Zheng H."/>
            <person name="Zhang W."/>
            <person name="Zhang L."/>
            <person name="Zhang Z."/>
            <person name="Li J."/>
            <person name="Lu G."/>
            <person name="Zhu Y."/>
            <person name="Wang Y."/>
            <person name="Huang Y."/>
            <person name="Liu J."/>
            <person name="Kang H."/>
            <person name="Chen J."/>
            <person name="Wang L."/>
            <person name="Chen A."/>
            <person name="Yu S."/>
            <person name="Gao Z."/>
            <person name="Jin L."/>
            <person name="Gu W."/>
            <person name="Wang Z."/>
            <person name="Zhao L."/>
            <person name="Shi B."/>
            <person name="Wen H."/>
            <person name="Lin R."/>
            <person name="Jones M.K."/>
            <person name="Brejova B."/>
            <person name="Vinar T."/>
            <person name="Zhao G."/>
            <person name="McManus D.P."/>
            <person name="Chen Z."/>
            <person name="Zhou Y."/>
            <person name="Wang S."/>
        </authorList>
    </citation>
    <scope>NUCLEOTIDE SEQUENCE [LARGE SCALE GENOMIC DNA]</scope>
</reference>
<organism evidence="1 2">
    <name type="scientific">Echinococcus granulosus</name>
    <name type="common">Hydatid tapeworm</name>
    <dbReference type="NCBI Taxonomy" id="6210"/>
    <lineage>
        <taxon>Eukaryota</taxon>
        <taxon>Metazoa</taxon>
        <taxon>Spiralia</taxon>
        <taxon>Lophotrochozoa</taxon>
        <taxon>Platyhelminthes</taxon>
        <taxon>Cestoda</taxon>
        <taxon>Eucestoda</taxon>
        <taxon>Cyclophyllidea</taxon>
        <taxon>Taeniidae</taxon>
        <taxon>Echinococcus</taxon>
        <taxon>Echinococcus granulosus group</taxon>
    </lineage>
</organism>
<keyword evidence="2" id="KW-1185">Reference proteome</keyword>
<accession>W6UH01</accession>
<dbReference type="AlphaFoldDB" id="W6UH01"/>
<dbReference type="GeneID" id="36339994"/>
<gene>
    <name evidence="1" type="ORF">EGR_04279</name>
</gene>
<proteinExistence type="predicted"/>
<dbReference type="KEGG" id="egl:EGR_04279"/>
<protein>
    <submittedName>
        <fullName evidence="1">Uncharacterized protein</fullName>
    </submittedName>
</protein>
<dbReference type="CTD" id="36339994"/>
<name>W6UH01_ECHGR</name>
<dbReference type="EMBL" id="APAU02000026">
    <property type="protein sequence ID" value="EUB60840.1"/>
    <property type="molecule type" value="Genomic_DNA"/>
</dbReference>
<dbReference type="RefSeq" id="XP_024352036.1">
    <property type="nucleotide sequence ID" value="XM_024493528.1"/>
</dbReference>
<dbReference type="Proteomes" id="UP000019149">
    <property type="component" value="Unassembled WGS sequence"/>
</dbReference>
<evidence type="ECO:0000313" key="1">
    <source>
        <dbReference type="EMBL" id="EUB60840.1"/>
    </source>
</evidence>
<sequence>MQMHKTFGLKYLRKMQYSYFTNEFLTIVISYLLELKILTSTFNLTILCCSSIKCFADKLSRAVFSRGNCSVSLLVVEAYKMRAVVYPRAWHQTSNKNDPCIPPLSKHISTLFVITRDPTVHLISSSAKSYRMLGNKDNAAPDKMGSNIIIRKLSQCNILNSSVNFRFDYLPQIIHLLSESNSFLHLARDCVEAETTGIAQSHQPNLKFMESFYKLYIISCIHALEHNLLPNSIHFPIENKKLFIISPVYQGIGTSISIDKVDKCEFKKCDFIQQIFGLRFCGRRFCSYLCVYIFSSVYDVDIFEGGRSQRYAEETNDDLMIVDF</sequence>
<comment type="caution">
    <text evidence="1">The sequence shown here is derived from an EMBL/GenBank/DDBJ whole genome shotgun (WGS) entry which is preliminary data.</text>
</comment>
<evidence type="ECO:0000313" key="2">
    <source>
        <dbReference type="Proteomes" id="UP000019149"/>
    </source>
</evidence>